<keyword evidence="1" id="KW-1133">Transmembrane helix</keyword>
<organism evidence="2 3">
    <name type="scientific">Stenotrophobium rhamnosiphilum</name>
    <dbReference type="NCBI Taxonomy" id="2029166"/>
    <lineage>
        <taxon>Bacteria</taxon>
        <taxon>Pseudomonadati</taxon>
        <taxon>Pseudomonadota</taxon>
        <taxon>Gammaproteobacteria</taxon>
        <taxon>Nevskiales</taxon>
        <taxon>Nevskiaceae</taxon>
        <taxon>Stenotrophobium</taxon>
    </lineage>
</organism>
<evidence type="ECO:0000256" key="1">
    <source>
        <dbReference type="SAM" id="Phobius"/>
    </source>
</evidence>
<keyword evidence="3" id="KW-1185">Reference proteome</keyword>
<dbReference type="AlphaFoldDB" id="A0A2T5MDE8"/>
<keyword evidence="1" id="KW-0472">Membrane</keyword>
<feature type="transmembrane region" description="Helical" evidence="1">
    <location>
        <begin position="114"/>
        <end position="132"/>
    </location>
</feature>
<proteinExistence type="predicted"/>
<keyword evidence="1" id="KW-0812">Transmembrane</keyword>
<evidence type="ECO:0000313" key="3">
    <source>
        <dbReference type="Proteomes" id="UP000244248"/>
    </source>
</evidence>
<protein>
    <submittedName>
        <fullName evidence="2">Uncharacterized protein</fullName>
    </submittedName>
</protein>
<gene>
    <name evidence="2" type="ORF">CJD38_13885</name>
</gene>
<name>A0A2T5MDE8_9GAMM</name>
<feature type="transmembrane region" description="Helical" evidence="1">
    <location>
        <begin position="81"/>
        <end position="102"/>
    </location>
</feature>
<feature type="transmembrane region" description="Helical" evidence="1">
    <location>
        <begin position="44"/>
        <end position="69"/>
    </location>
</feature>
<dbReference type="EMBL" id="QANS01000005">
    <property type="protein sequence ID" value="PTU30592.1"/>
    <property type="molecule type" value="Genomic_DNA"/>
</dbReference>
<accession>A0A2T5MDE8</accession>
<feature type="transmembrane region" description="Helical" evidence="1">
    <location>
        <begin position="12"/>
        <end position="32"/>
    </location>
</feature>
<sequence length="148" mass="16266">MKISDEIDTLALYASPLAAPAVLAVFGLAGTWSSSEAGVFSAIFWQVALACAYTPIYYAISLLLVLIIWRVFPKVRVFRKSVTGPLIATACVFAISVNSYALGFRNIGPFDSEAFRIFVGVVLNIIFFVWLMRRSHLLDSLHGESEQA</sequence>
<comment type="caution">
    <text evidence="2">The sequence shown here is derived from an EMBL/GenBank/DDBJ whole genome shotgun (WGS) entry which is preliminary data.</text>
</comment>
<evidence type="ECO:0000313" key="2">
    <source>
        <dbReference type="EMBL" id="PTU30592.1"/>
    </source>
</evidence>
<dbReference type="RefSeq" id="WP_107940964.1">
    <property type="nucleotide sequence ID" value="NZ_QANS01000005.1"/>
</dbReference>
<reference evidence="2 3" key="1">
    <citation type="submission" date="2018-04" db="EMBL/GenBank/DDBJ databases">
        <title>Novel species isolated from glacier.</title>
        <authorList>
            <person name="Liu Q."/>
            <person name="Xin Y.-H."/>
        </authorList>
    </citation>
    <scope>NUCLEOTIDE SEQUENCE [LARGE SCALE GENOMIC DNA]</scope>
    <source>
        <strain evidence="2 3">GT1R17</strain>
    </source>
</reference>
<dbReference type="Proteomes" id="UP000244248">
    <property type="component" value="Unassembled WGS sequence"/>
</dbReference>